<reference evidence="25" key="1">
    <citation type="journal article" date="2023" name="Nat. Microbiol.">
        <title>Babesia duncani multi-omics identifies virulence factors and drug targets.</title>
        <authorList>
            <person name="Singh P."/>
            <person name="Lonardi S."/>
            <person name="Liang Q."/>
            <person name="Vydyam P."/>
            <person name="Khabirova E."/>
            <person name="Fang T."/>
            <person name="Gihaz S."/>
            <person name="Thekkiniath J."/>
            <person name="Munshi M."/>
            <person name="Abel S."/>
            <person name="Ciampossin L."/>
            <person name="Batugedara G."/>
            <person name="Gupta M."/>
            <person name="Lu X.M."/>
            <person name="Lenz T."/>
            <person name="Chakravarty S."/>
            <person name="Cornillot E."/>
            <person name="Hu Y."/>
            <person name="Ma W."/>
            <person name="Gonzalez L.M."/>
            <person name="Sanchez S."/>
            <person name="Estrada K."/>
            <person name="Sanchez-Flores A."/>
            <person name="Montero E."/>
            <person name="Harb O.S."/>
            <person name="Le Roch K.G."/>
            <person name="Mamoun C.B."/>
        </authorList>
    </citation>
    <scope>NUCLEOTIDE SEQUENCE</scope>
    <source>
        <strain evidence="25">WA1</strain>
    </source>
</reference>
<keyword evidence="8" id="KW-0540">Nuclease</keyword>
<dbReference type="SMART" id="SM00486">
    <property type="entry name" value="POLBc"/>
    <property type="match status" value="1"/>
</dbReference>
<keyword evidence="13" id="KW-0269">Exonuclease</keyword>
<comment type="catalytic activity">
    <reaction evidence="19 20">
        <text>DNA(n) + a 2'-deoxyribonucleoside 5'-triphosphate = DNA(n+1) + diphosphate</text>
        <dbReference type="Rhea" id="RHEA:22508"/>
        <dbReference type="Rhea" id="RHEA-COMP:17339"/>
        <dbReference type="Rhea" id="RHEA-COMP:17340"/>
        <dbReference type="ChEBI" id="CHEBI:33019"/>
        <dbReference type="ChEBI" id="CHEBI:61560"/>
        <dbReference type="ChEBI" id="CHEBI:173112"/>
        <dbReference type="EC" id="2.7.7.7"/>
    </reaction>
</comment>
<comment type="similarity">
    <text evidence="3 20">Belongs to the DNA polymerase type-B family.</text>
</comment>
<dbReference type="Pfam" id="PF00136">
    <property type="entry name" value="DNA_pol_B"/>
    <property type="match status" value="1"/>
</dbReference>
<feature type="domain" description="DNA-directed DNA polymerase family B multifunctional" evidence="21">
    <location>
        <begin position="512"/>
        <end position="946"/>
    </location>
</feature>
<dbReference type="InterPro" id="IPR006133">
    <property type="entry name" value="DNA-dir_DNA_pol_B_exonuc"/>
</dbReference>
<keyword evidence="14 20" id="KW-0239">DNA-directed DNA polymerase</keyword>
<dbReference type="InterPro" id="IPR012337">
    <property type="entry name" value="RNaseH-like_sf"/>
</dbReference>
<evidence type="ECO:0000256" key="5">
    <source>
        <dbReference type="ARBA" id="ARBA00022679"/>
    </source>
</evidence>
<dbReference type="InterPro" id="IPR056435">
    <property type="entry name" value="DPOD/Z_N"/>
</dbReference>
<dbReference type="Pfam" id="PF14260">
    <property type="entry name" value="zf-C4pol"/>
    <property type="match status" value="1"/>
</dbReference>
<dbReference type="PRINTS" id="PR00106">
    <property type="entry name" value="DNAPOLB"/>
</dbReference>
<keyword evidence="12 20" id="KW-0862">Zinc</keyword>
<keyword evidence="18 20" id="KW-0539">Nucleus</keyword>
<dbReference type="InterPro" id="IPR050240">
    <property type="entry name" value="DNA_pol_type-B"/>
</dbReference>
<dbReference type="GO" id="GO:0003677">
    <property type="term" value="F:DNA binding"/>
    <property type="evidence" value="ECO:0007669"/>
    <property type="project" value="UniProtKB-KW"/>
</dbReference>
<evidence type="ECO:0000259" key="24">
    <source>
        <dbReference type="Pfam" id="PF24055"/>
    </source>
</evidence>
<dbReference type="PANTHER" id="PTHR10322">
    <property type="entry name" value="DNA POLYMERASE CATALYTIC SUBUNIT"/>
    <property type="match status" value="1"/>
</dbReference>
<dbReference type="GO" id="GO:0003887">
    <property type="term" value="F:DNA-directed DNA polymerase activity"/>
    <property type="evidence" value="ECO:0007669"/>
    <property type="project" value="UniProtKB-KW"/>
</dbReference>
<gene>
    <name evidence="25" type="ORF">BdWA1_003658</name>
</gene>
<keyword evidence="17 20" id="KW-0238">DNA-binding</keyword>
<name>A0AAD9PHB6_9APIC</name>
<dbReference type="AlphaFoldDB" id="A0AAD9PHB6"/>
<dbReference type="EC" id="2.7.7.7" evidence="20"/>
<dbReference type="InterPro" id="IPR025687">
    <property type="entry name" value="Znf-C4pol"/>
</dbReference>
<dbReference type="InterPro" id="IPR023211">
    <property type="entry name" value="DNA_pol_palm_dom_sf"/>
</dbReference>
<feature type="domain" description="DNA polymerase delta/zeta catalytic subunit N-terminal" evidence="24">
    <location>
        <begin position="102"/>
        <end position="177"/>
    </location>
</feature>
<evidence type="ECO:0000256" key="8">
    <source>
        <dbReference type="ARBA" id="ARBA00022722"/>
    </source>
</evidence>
<evidence type="ECO:0000256" key="4">
    <source>
        <dbReference type="ARBA" id="ARBA00022485"/>
    </source>
</evidence>
<dbReference type="GO" id="GO:0051539">
    <property type="term" value="F:4 iron, 4 sulfur cluster binding"/>
    <property type="evidence" value="ECO:0007669"/>
    <property type="project" value="UniProtKB-KW"/>
</dbReference>
<keyword evidence="4 20" id="KW-0004">4Fe-4S</keyword>
<evidence type="ECO:0000259" key="23">
    <source>
        <dbReference type="Pfam" id="PF14260"/>
    </source>
</evidence>
<evidence type="ECO:0000256" key="14">
    <source>
        <dbReference type="ARBA" id="ARBA00022932"/>
    </source>
</evidence>
<dbReference type="Gene3D" id="1.10.132.60">
    <property type="entry name" value="DNA polymerase family B, C-terminal domain"/>
    <property type="match status" value="1"/>
</dbReference>
<dbReference type="GO" id="GO:0008270">
    <property type="term" value="F:zinc ion binding"/>
    <property type="evidence" value="ECO:0007669"/>
    <property type="project" value="UniProtKB-KW"/>
</dbReference>
<evidence type="ECO:0000256" key="15">
    <source>
        <dbReference type="ARBA" id="ARBA00023004"/>
    </source>
</evidence>
<keyword evidence="15 20" id="KW-0408">Iron</keyword>
<evidence type="ECO:0000256" key="16">
    <source>
        <dbReference type="ARBA" id="ARBA00023014"/>
    </source>
</evidence>
<dbReference type="NCBIfam" id="TIGR00592">
    <property type="entry name" value="pol2"/>
    <property type="match status" value="1"/>
</dbReference>
<feature type="domain" description="C4-type zinc-finger of DNA polymerase delta" evidence="23">
    <location>
        <begin position="982"/>
        <end position="1052"/>
    </location>
</feature>
<evidence type="ECO:0000256" key="7">
    <source>
        <dbReference type="ARBA" id="ARBA00022705"/>
    </source>
</evidence>
<evidence type="ECO:0000256" key="9">
    <source>
        <dbReference type="ARBA" id="ARBA00022723"/>
    </source>
</evidence>
<evidence type="ECO:0000256" key="17">
    <source>
        <dbReference type="ARBA" id="ARBA00023125"/>
    </source>
</evidence>
<dbReference type="Gene3D" id="1.10.287.690">
    <property type="entry name" value="Helix hairpin bin"/>
    <property type="match status" value="1"/>
</dbReference>
<dbReference type="InterPro" id="IPR006172">
    <property type="entry name" value="DNA-dir_DNA_pol_B"/>
</dbReference>
<sequence>MKMASAVSSYNGEVTIIQQSQRTDNLFKHLCRSEPDIDNLGDIVFFQTDADDTSEYVDANLVGRNEFNNGIPVSINQKTEVPLIRLYGVTKNEMSVLVNVEGFFPYFYLEKPTGFTDAHIPLLMDLMNNYIIQQGTFRRSTRFILDITQVERIPIMMYKPKVKKDFLKVTTTLPRMLTTLRRLVESGIALPNSVNTSSGNDGKPIAFSRVIYEANLSFVLRFLLDHDIVGGSWLMIPKDKYRVNRMKKLSRCTLELTTTADAIVAIPLEGEWQSIGPIRTLSFDIECVKLNGMGFPLAKQDPVIQISSIVHTHGKNQDEAKRFLFTLDVCDPLQSASVFCFENERDLLEAWSEFFRCVDPDFITGYNIINFDIPYIIHRAEALDLATVSKLPRIIKQSTVVKDSISTNNAMGTYENKDINMEGRIIFDVYDLIRRDYKLKSYTLNAVSFEFLKQQKEDVHYSTIGKLQMGSPADRRRIASYCLKDAVLPLLLIEKLLLLYNYVEMARVTSTPVKMLINRGQQIRVTSQIFRQCKKMGYVIPSLTIGGKIASQDNTSYEGGAVLDPIKGYHQHPVAVLDFQSLYPSIMIAHNLCYSTLIPPTDVNCYPPEQVTRVPGNEHLCFIKSDVRKGVLPIIVEELINARKKAKQEMKMCQDPMLKSVLDGRQLALKITTNSVYGYTGASSGGFLPCVEVATAITSFGRYMIVETRNSIEEHFTSSNGYEFNAKVVYGDTDSVMIKFGTMDIQRSIDLGVEAAEYITSKLIRPITLVFEKVYLPLILMTKKRYAGLLYTNPNQYDKIDCKGIEIVRRDYCLLVQQMMERVLHLLLVELNLNGAIEYIKGRITELLKNEIDISLLVVTKSLGKIDYDMRLPHVELAKKLKQRDPGKAPAVGDRVSYLIVKGMKDQKQFERAEEPLYVVENNLAIDTNHYLDAIKTSLFRVLEVITPNPESLFSGDHTRISLGGSSSDSALSKFMKKAERCLGCKAVIKKPPFCDHCNDYKRKQVILQKLNESRAKEVDYFQLWSQCQRCQGSLHQEIICDNRDCPIFYKRVRTGKVLSHMEGVYKSLHIEYTP</sequence>
<evidence type="ECO:0000256" key="11">
    <source>
        <dbReference type="ARBA" id="ARBA00022801"/>
    </source>
</evidence>
<accession>A0AAD9PHB6</accession>
<dbReference type="CDD" id="cd05777">
    <property type="entry name" value="DNA_polB_delta_exo"/>
    <property type="match status" value="1"/>
</dbReference>
<dbReference type="GO" id="GO:0000166">
    <property type="term" value="F:nucleotide binding"/>
    <property type="evidence" value="ECO:0007669"/>
    <property type="project" value="InterPro"/>
</dbReference>
<keyword evidence="26" id="KW-1185">Reference proteome</keyword>
<evidence type="ECO:0000313" key="26">
    <source>
        <dbReference type="Proteomes" id="UP001214638"/>
    </source>
</evidence>
<keyword evidence="6 20" id="KW-0548">Nucleotidyltransferase</keyword>
<dbReference type="EMBL" id="JALLKP010000034">
    <property type="protein sequence ID" value="KAK2194864.1"/>
    <property type="molecule type" value="Genomic_DNA"/>
</dbReference>
<dbReference type="GeneID" id="94337955"/>
<evidence type="ECO:0000256" key="12">
    <source>
        <dbReference type="ARBA" id="ARBA00022833"/>
    </source>
</evidence>
<evidence type="ECO:0000256" key="18">
    <source>
        <dbReference type="ARBA" id="ARBA00023242"/>
    </source>
</evidence>
<keyword evidence="11" id="KW-0378">Hydrolase</keyword>
<dbReference type="Gene3D" id="3.30.420.10">
    <property type="entry name" value="Ribonuclease H-like superfamily/Ribonuclease H"/>
    <property type="match status" value="1"/>
</dbReference>
<dbReference type="InterPro" id="IPR043502">
    <property type="entry name" value="DNA/RNA_pol_sf"/>
</dbReference>
<dbReference type="KEGG" id="bdw:94337955"/>
<evidence type="ECO:0000313" key="25">
    <source>
        <dbReference type="EMBL" id="KAK2194864.1"/>
    </source>
</evidence>
<feature type="domain" description="DNA-directed DNA polymerase family B exonuclease" evidence="22">
    <location>
        <begin position="211"/>
        <end position="447"/>
    </location>
</feature>
<keyword evidence="10 20" id="KW-0863">Zinc-finger</keyword>
<dbReference type="Pfam" id="PF24055">
    <property type="entry name" value="POL3_N"/>
    <property type="match status" value="1"/>
</dbReference>
<protein>
    <recommendedName>
        <fullName evidence="20">DNA polymerase</fullName>
        <ecNumber evidence="20">2.7.7.7</ecNumber>
    </recommendedName>
</protein>
<dbReference type="Gene3D" id="3.90.1600.10">
    <property type="entry name" value="Palm domain of DNA polymerase"/>
    <property type="match status" value="1"/>
</dbReference>
<dbReference type="SUPFAM" id="SSF56672">
    <property type="entry name" value="DNA/RNA polymerases"/>
    <property type="match status" value="1"/>
</dbReference>
<evidence type="ECO:0000256" key="10">
    <source>
        <dbReference type="ARBA" id="ARBA00022771"/>
    </source>
</evidence>
<evidence type="ECO:0000256" key="2">
    <source>
        <dbReference type="ARBA" id="ARBA00004123"/>
    </source>
</evidence>
<dbReference type="PANTHER" id="PTHR10322:SF23">
    <property type="entry name" value="DNA POLYMERASE DELTA CATALYTIC SUBUNIT"/>
    <property type="match status" value="1"/>
</dbReference>
<dbReference type="PROSITE" id="PS00116">
    <property type="entry name" value="DNA_POLYMERASE_B"/>
    <property type="match status" value="1"/>
</dbReference>
<dbReference type="GO" id="GO:0045004">
    <property type="term" value="P:DNA replication proofreading"/>
    <property type="evidence" value="ECO:0007669"/>
    <property type="project" value="TreeGrafter"/>
</dbReference>
<comment type="subcellular location">
    <subcellularLocation>
        <location evidence="2 20">Nucleus</location>
    </subcellularLocation>
</comment>
<dbReference type="GO" id="GO:0043625">
    <property type="term" value="C:delta DNA polymerase complex"/>
    <property type="evidence" value="ECO:0007669"/>
    <property type="project" value="TreeGrafter"/>
</dbReference>
<dbReference type="GO" id="GO:0006297">
    <property type="term" value="P:nucleotide-excision repair, DNA gap filling"/>
    <property type="evidence" value="ECO:0007669"/>
    <property type="project" value="TreeGrafter"/>
</dbReference>
<dbReference type="Pfam" id="PF03104">
    <property type="entry name" value="DNA_pol_B_exo1"/>
    <property type="match status" value="1"/>
</dbReference>
<dbReference type="FunFam" id="3.30.420.10:FF:000004">
    <property type="entry name" value="DNA polymerase"/>
    <property type="match status" value="1"/>
</dbReference>
<dbReference type="InterPro" id="IPR017964">
    <property type="entry name" value="DNA-dir_DNA_pol_B_CS"/>
</dbReference>
<dbReference type="GO" id="GO:0008296">
    <property type="term" value="F:3'-5'-DNA exonuclease activity"/>
    <property type="evidence" value="ECO:0007669"/>
    <property type="project" value="TreeGrafter"/>
</dbReference>
<evidence type="ECO:0000259" key="22">
    <source>
        <dbReference type="Pfam" id="PF03104"/>
    </source>
</evidence>
<keyword evidence="16 20" id="KW-0411">Iron-sulfur</keyword>
<dbReference type="InterPro" id="IPR006134">
    <property type="entry name" value="DNA-dir_DNA_pol_B_multi_dom"/>
</dbReference>
<evidence type="ECO:0000256" key="13">
    <source>
        <dbReference type="ARBA" id="ARBA00022839"/>
    </source>
</evidence>
<dbReference type="InterPro" id="IPR042087">
    <property type="entry name" value="DNA_pol_B_thumb"/>
</dbReference>
<dbReference type="RefSeq" id="XP_067801707.1">
    <property type="nucleotide sequence ID" value="XM_067948668.1"/>
</dbReference>
<dbReference type="Proteomes" id="UP001214638">
    <property type="component" value="Unassembled WGS sequence"/>
</dbReference>
<dbReference type="Gene3D" id="3.30.342.10">
    <property type="entry name" value="DNA Polymerase, chain B, domain 1"/>
    <property type="match status" value="1"/>
</dbReference>
<keyword evidence="7 20" id="KW-0235">DNA replication</keyword>
<dbReference type="SUPFAM" id="SSF53098">
    <property type="entry name" value="Ribonuclease H-like"/>
    <property type="match status" value="1"/>
</dbReference>
<evidence type="ECO:0000256" key="19">
    <source>
        <dbReference type="ARBA" id="ARBA00049244"/>
    </source>
</evidence>
<comment type="cofactor">
    <cofactor evidence="1 20">
        <name>[4Fe-4S] cluster</name>
        <dbReference type="ChEBI" id="CHEBI:49883"/>
    </cofactor>
</comment>
<evidence type="ECO:0000256" key="3">
    <source>
        <dbReference type="ARBA" id="ARBA00005755"/>
    </source>
</evidence>
<evidence type="ECO:0000256" key="20">
    <source>
        <dbReference type="RuleBase" id="RU000442"/>
    </source>
</evidence>
<dbReference type="GO" id="GO:0006287">
    <property type="term" value="P:base-excision repair, gap-filling"/>
    <property type="evidence" value="ECO:0007669"/>
    <property type="project" value="TreeGrafter"/>
</dbReference>
<keyword evidence="9 20" id="KW-0479">Metal-binding</keyword>
<organism evidence="25 26">
    <name type="scientific">Babesia duncani</name>
    <dbReference type="NCBI Taxonomy" id="323732"/>
    <lineage>
        <taxon>Eukaryota</taxon>
        <taxon>Sar</taxon>
        <taxon>Alveolata</taxon>
        <taxon>Apicomplexa</taxon>
        <taxon>Aconoidasida</taxon>
        <taxon>Piroplasmida</taxon>
        <taxon>Babesiidae</taxon>
        <taxon>Babesia</taxon>
    </lineage>
</organism>
<keyword evidence="5 20" id="KW-0808">Transferase</keyword>
<evidence type="ECO:0000256" key="6">
    <source>
        <dbReference type="ARBA" id="ARBA00022695"/>
    </source>
</evidence>
<comment type="caution">
    <text evidence="25">The sequence shown here is derived from an EMBL/GenBank/DDBJ whole genome shotgun (WGS) entry which is preliminary data.</text>
</comment>
<evidence type="ECO:0000256" key="1">
    <source>
        <dbReference type="ARBA" id="ARBA00001966"/>
    </source>
</evidence>
<dbReference type="InterPro" id="IPR036397">
    <property type="entry name" value="RNaseH_sf"/>
</dbReference>
<evidence type="ECO:0000259" key="21">
    <source>
        <dbReference type="Pfam" id="PF00136"/>
    </source>
</evidence>
<proteinExistence type="inferred from homology"/>